<keyword evidence="1" id="KW-1133">Transmembrane helix</keyword>
<feature type="transmembrane region" description="Helical" evidence="1">
    <location>
        <begin position="107"/>
        <end position="131"/>
    </location>
</feature>
<dbReference type="Pfam" id="PF22564">
    <property type="entry name" value="HAAS"/>
    <property type="match status" value="1"/>
</dbReference>
<dbReference type="Proteomes" id="UP000198636">
    <property type="component" value="Unassembled WGS sequence"/>
</dbReference>
<evidence type="ECO:0000256" key="1">
    <source>
        <dbReference type="SAM" id="Phobius"/>
    </source>
</evidence>
<feature type="transmembrane region" description="Helical" evidence="1">
    <location>
        <begin position="78"/>
        <end position="101"/>
    </location>
</feature>
<dbReference type="AlphaFoldDB" id="A0A1G5EWP9"/>
<keyword evidence="1" id="KW-0472">Membrane</keyword>
<protein>
    <submittedName>
        <fullName evidence="2">Uncharacterized membrane protein</fullName>
    </submittedName>
</protein>
<keyword evidence="1" id="KW-0812">Transmembrane</keyword>
<dbReference type="STRING" id="1120976.SAMN03080606_01252"/>
<organism evidence="2 3">
    <name type="scientific">Alkaliphilus peptidifermentans DSM 18978</name>
    <dbReference type="NCBI Taxonomy" id="1120976"/>
    <lineage>
        <taxon>Bacteria</taxon>
        <taxon>Bacillati</taxon>
        <taxon>Bacillota</taxon>
        <taxon>Clostridia</taxon>
        <taxon>Peptostreptococcales</taxon>
        <taxon>Natronincolaceae</taxon>
        <taxon>Alkaliphilus</taxon>
    </lineage>
</organism>
<evidence type="ECO:0000313" key="2">
    <source>
        <dbReference type="EMBL" id="SCY31392.1"/>
    </source>
</evidence>
<dbReference type="RefSeq" id="WP_176758890.1">
    <property type="nucleotide sequence ID" value="NZ_FMUS01000006.1"/>
</dbReference>
<accession>A0A1G5EWP9</accession>
<feature type="transmembrane region" description="Helical" evidence="1">
    <location>
        <begin position="152"/>
        <end position="174"/>
    </location>
</feature>
<dbReference type="EMBL" id="FMUS01000006">
    <property type="protein sequence ID" value="SCY31392.1"/>
    <property type="molecule type" value="Genomic_DNA"/>
</dbReference>
<gene>
    <name evidence="2" type="ORF">SAMN03080606_01252</name>
</gene>
<name>A0A1G5EWP9_9FIRM</name>
<proteinExistence type="predicted"/>
<evidence type="ECO:0000313" key="3">
    <source>
        <dbReference type="Proteomes" id="UP000198636"/>
    </source>
</evidence>
<reference evidence="2 3" key="1">
    <citation type="submission" date="2016-10" db="EMBL/GenBank/DDBJ databases">
        <authorList>
            <person name="de Groot N.N."/>
        </authorList>
    </citation>
    <scope>NUCLEOTIDE SEQUENCE [LARGE SCALE GENOMIC DNA]</scope>
    <source>
        <strain evidence="2 3">DSM 18978</strain>
    </source>
</reference>
<sequence>MNREEFLKKLSEGLNKLPDKEKKDIIYDYEEHFDIALQEGKNQEEVSVSLGDPNVIAREFSVSYIINRAEENRSTGNIFRAVFATVSLGFFNLIFVLGPFIGLIGVLIGLFAASAALTISGVLLLVAILLYPILPWFVSVPHIMISQPIGGVFLSIGIFSLGLLFLIGVSYLAIGTYKITIKYLKFNIRIITDRRVKNEH</sequence>
<keyword evidence="3" id="KW-1185">Reference proteome</keyword>